<proteinExistence type="predicted"/>
<gene>
    <name evidence="2" type="ORF">B5F11_05875</name>
    <name evidence="3" type="ORF">DXC40_06065</name>
    <name evidence="1" type="ORF">ERS852551_00097</name>
</gene>
<evidence type="ECO:0000313" key="5">
    <source>
        <dbReference type="Proteomes" id="UP000196386"/>
    </source>
</evidence>
<dbReference type="Pfam" id="PF06841">
    <property type="entry name" value="Phage_T4_gp19"/>
    <property type="match status" value="1"/>
</dbReference>
<evidence type="ECO:0000313" key="6">
    <source>
        <dbReference type="Proteomes" id="UP000260828"/>
    </source>
</evidence>
<dbReference type="EMBL" id="NFKP01000005">
    <property type="protein sequence ID" value="OUP70165.1"/>
    <property type="molecule type" value="Genomic_DNA"/>
</dbReference>
<evidence type="ECO:0000313" key="2">
    <source>
        <dbReference type="EMBL" id="OUP70165.1"/>
    </source>
</evidence>
<dbReference type="PANTHER" id="PTHR38009">
    <property type="entry name" value="CONSERVED HYPOTHETICAL PHAGE TAIL PROTEIN"/>
    <property type="match status" value="1"/>
</dbReference>
<name>A0A174L8T7_9FIRM</name>
<dbReference type="InterPro" id="IPR011747">
    <property type="entry name" value="CHP02241"/>
</dbReference>
<reference evidence="1 4" key="1">
    <citation type="submission" date="2015-09" db="EMBL/GenBank/DDBJ databases">
        <authorList>
            <consortium name="Pathogen Informatics"/>
        </authorList>
    </citation>
    <scope>NUCLEOTIDE SEQUENCE [LARGE SCALE GENOMIC DNA]</scope>
    <source>
        <strain evidence="1 4">2789STDY5834939</strain>
    </source>
</reference>
<dbReference type="OrthoDB" id="73314at2"/>
<sequence length="142" mass="15775">MGVFDENLNCYFHVAIGVDLDGNFSSVQGIGFEFEMETYAEGGRNDGPLFFRRNTVPQRLILEGGIMSSFQMELWMRAAMLGTTTPVLGLIQLCNEKGVPVHGWTITDAYPVKYEGPILNALEGQVAISRIELMHTGLLQLF</sequence>
<evidence type="ECO:0000313" key="1">
    <source>
        <dbReference type="EMBL" id="CUP20994.1"/>
    </source>
</evidence>
<evidence type="ECO:0000313" key="4">
    <source>
        <dbReference type="Proteomes" id="UP000095765"/>
    </source>
</evidence>
<dbReference type="PANTHER" id="PTHR38009:SF1">
    <property type="entry name" value="CONSERVED HYPOTHETICAL PHAGE TAIL PROTEIN"/>
    <property type="match status" value="1"/>
</dbReference>
<reference evidence="5" key="2">
    <citation type="submission" date="2017-04" db="EMBL/GenBank/DDBJ databases">
        <title>Function of individual gut microbiota members based on whole genome sequencing of pure cultures obtained from chicken caecum.</title>
        <authorList>
            <person name="Medvecky M."/>
            <person name="Cejkova D."/>
            <person name="Polansky O."/>
            <person name="Karasova D."/>
            <person name="Kubasova T."/>
            <person name="Cizek A."/>
            <person name="Rychlik I."/>
        </authorList>
    </citation>
    <scope>NUCLEOTIDE SEQUENCE [LARGE SCALE GENOMIC DNA]</scope>
    <source>
        <strain evidence="5">An175</strain>
    </source>
</reference>
<dbReference type="NCBIfam" id="TIGR02241">
    <property type="entry name" value="conserved hypothetical phage tail region protein"/>
    <property type="match status" value="1"/>
</dbReference>
<reference evidence="2" key="3">
    <citation type="journal article" date="2018" name="BMC Genomics">
        <title>Whole genome sequencing and function prediction of 133 gut anaerobes isolated from chicken caecum in pure cultures.</title>
        <authorList>
            <person name="Medvecky M."/>
            <person name="Cejkova D."/>
            <person name="Polansky O."/>
            <person name="Karasova D."/>
            <person name="Kubasova T."/>
            <person name="Cizek A."/>
            <person name="Rychlik I."/>
        </authorList>
    </citation>
    <scope>NUCLEOTIDE SEQUENCE</scope>
    <source>
        <strain evidence="2">An175</strain>
    </source>
</reference>
<accession>A0A174L8T7</accession>
<dbReference type="RefSeq" id="WP_006874534.1">
    <property type="nucleotide sequence ID" value="NZ_CABIWA010000002.1"/>
</dbReference>
<dbReference type="Proteomes" id="UP000196386">
    <property type="component" value="Unassembled WGS sequence"/>
</dbReference>
<dbReference type="GO" id="GO:0005198">
    <property type="term" value="F:structural molecule activity"/>
    <property type="evidence" value="ECO:0007669"/>
    <property type="project" value="InterPro"/>
</dbReference>
<dbReference type="Proteomes" id="UP000260828">
    <property type="component" value="Unassembled WGS sequence"/>
</dbReference>
<evidence type="ECO:0000313" key="3">
    <source>
        <dbReference type="EMBL" id="RGE68856.1"/>
    </source>
</evidence>
<dbReference type="GeneID" id="72464338"/>
<dbReference type="Proteomes" id="UP000095765">
    <property type="component" value="Unassembled WGS sequence"/>
</dbReference>
<dbReference type="EMBL" id="CZBE01000001">
    <property type="protein sequence ID" value="CUP20994.1"/>
    <property type="molecule type" value="Genomic_DNA"/>
</dbReference>
<dbReference type="AlphaFoldDB" id="A0A174L8T7"/>
<organism evidence="1 4">
    <name type="scientific">Anaerotruncus colihominis</name>
    <dbReference type="NCBI Taxonomy" id="169435"/>
    <lineage>
        <taxon>Bacteria</taxon>
        <taxon>Bacillati</taxon>
        <taxon>Bacillota</taxon>
        <taxon>Clostridia</taxon>
        <taxon>Eubacteriales</taxon>
        <taxon>Oscillospiraceae</taxon>
        <taxon>Anaerotruncus</taxon>
    </lineage>
</organism>
<dbReference type="InterPro" id="IPR010667">
    <property type="entry name" value="Phage_T4_Gp19"/>
</dbReference>
<protein>
    <submittedName>
        <fullName evidence="1">Conserved hypothetical phage tail region protein</fullName>
    </submittedName>
</protein>
<reference evidence="3 6" key="4">
    <citation type="submission" date="2018-08" db="EMBL/GenBank/DDBJ databases">
        <title>A genome reference for cultivated species of the human gut microbiota.</title>
        <authorList>
            <person name="Zou Y."/>
            <person name="Xue W."/>
            <person name="Luo G."/>
        </authorList>
    </citation>
    <scope>NUCLEOTIDE SEQUENCE [LARGE SCALE GENOMIC DNA]</scope>
    <source>
        <strain evidence="3 6">TF05-12AC</strain>
    </source>
</reference>
<dbReference type="EMBL" id="QVME01000002">
    <property type="protein sequence ID" value="RGE68856.1"/>
    <property type="molecule type" value="Genomic_DNA"/>
</dbReference>